<keyword evidence="2" id="KW-1185">Reference proteome</keyword>
<dbReference type="InterPro" id="IPR008312">
    <property type="entry name" value="T6SS_TssB1"/>
</dbReference>
<protein>
    <submittedName>
        <fullName evidence="1">Type VI secretion protein</fullName>
    </submittedName>
</protein>
<evidence type="ECO:0000313" key="2">
    <source>
        <dbReference type="Proteomes" id="UP000035963"/>
    </source>
</evidence>
<sequence>MATNDGSVAPKERVNIVYKSATGDAKEDVELPMKQLVLGDFTLSESDTPVDERKPVSVDKDNFNDVLKAQKLSLNFAVPNRLAADAGAEEALPVGLHFDRLSDFEPDAIVEQVPELKQLIELRDALKALKGPLGNLPEFRKRLGELVTDEATRERLLAELGSKSQE</sequence>
<dbReference type="PIRSF" id="PIRSF028301">
    <property type="entry name" value="UCP028301"/>
    <property type="match status" value="1"/>
</dbReference>
<name>A0A0J1CL62_9BURK</name>
<dbReference type="RefSeq" id="WP_047896968.1">
    <property type="nucleotide sequence ID" value="NZ_AEJF01000217.1"/>
</dbReference>
<reference evidence="1 2" key="1">
    <citation type="journal article" date="2015" name="Genome Announc.">
        <title>Draft Genome Sequence of Burkholderia sp. Strain PML1(12), an Ectomycorrhizosphere-Inhabiting Bacterium with Effective Mineral-Weathering Ability.</title>
        <authorList>
            <person name="Uroz S."/>
            <person name="Oger P."/>
        </authorList>
    </citation>
    <scope>NUCLEOTIDE SEQUENCE [LARGE SCALE GENOMIC DNA]</scope>
    <source>
        <strain evidence="2">PML1(12)</strain>
    </source>
</reference>
<dbReference type="Proteomes" id="UP000035963">
    <property type="component" value="Unassembled WGS sequence"/>
</dbReference>
<organism evidence="1 2">
    <name type="scientific">Caballeronia mineralivorans PML1(12)</name>
    <dbReference type="NCBI Taxonomy" id="908627"/>
    <lineage>
        <taxon>Bacteria</taxon>
        <taxon>Pseudomonadati</taxon>
        <taxon>Pseudomonadota</taxon>
        <taxon>Betaproteobacteria</taxon>
        <taxon>Burkholderiales</taxon>
        <taxon>Burkholderiaceae</taxon>
        <taxon>Caballeronia</taxon>
    </lineage>
</organism>
<dbReference type="OrthoDB" id="9789942at2"/>
<dbReference type="EMBL" id="AEJF01000217">
    <property type="protein sequence ID" value="KLU21462.1"/>
    <property type="molecule type" value="Genomic_DNA"/>
</dbReference>
<evidence type="ECO:0000313" key="1">
    <source>
        <dbReference type="EMBL" id="KLU21462.1"/>
    </source>
</evidence>
<dbReference type="PATRIC" id="fig|908627.4.peg.8015"/>
<dbReference type="PANTHER" id="PTHR35850:SF2">
    <property type="entry name" value="TYPE VI SECRETION SYSTEM CONTRACTILE SHEATH SMALL SUBUNIT"/>
    <property type="match status" value="1"/>
</dbReference>
<gene>
    <name evidence="1" type="ORF">EOS_35850</name>
</gene>
<proteinExistence type="predicted"/>
<accession>A0A0J1CL62</accession>
<dbReference type="Pfam" id="PF05591">
    <property type="entry name" value="T6SS_VipA"/>
    <property type="match status" value="1"/>
</dbReference>
<dbReference type="NCBIfam" id="TIGR03358">
    <property type="entry name" value="VI_chp_5"/>
    <property type="match status" value="1"/>
</dbReference>
<dbReference type="AlphaFoldDB" id="A0A0J1CL62"/>
<dbReference type="PANTHER" id="PTHR35850">
    <property type="entry name" value="CYTOPLASMIC PROTEIN-RELATED"/>
    <property type="match status" value="1"/>
</dbReference>
<comment type="caution">
    <text evidence="1">The sequence shown here is derived from an EMBL/GenBank/DDBJ whole genome shotgun (WGS) entry which is preliminary data.</text>
</comment>